<protein>
    <recommendedName>
        <fullName evidence="4">Band 7 domain-containing protein</fullName>
    </recommendedName>
</protein>
<comment type="caution">
    <text evidence="2">The sequence shown here is derived from an EMBL/GenBank/DDBJ whole genome shotgun (WGS) entry which is preliminary data.</text>
</comment>
<keyword evidence="1" id="KW-0472">Membrane</keyword>
<keyword evidence="3" id="KW-1185">Reference proteome</keyword>
<name>A0A059G9U7_9PROT</name>
<evidence type="ECO:0000313" key="2">
    <source>
        <dbReference type="EMBL" id="KDA03627.1"/>
    </source>
</evidence>
<dbReference type="PATRIC" id="fig|1280953.3.peg.822"/>
<dbReference type="eggNOG" id="COG0330">
    <property type="taxonomic scope" value="Bacteria"/>
</dbReference>
<evidence type="ECO:0000313" key="3">
    <source>
        <dbReference type="Proteomes" id="UP000024942"/>
    </source>
</evidence>
<dbReference type="RefSeq" id="WP_035536038.1">
    <property type="nucleotide sequence ID" value="NZ_ARYL01000004.1"/>
</dbReference>
<keyword evidence="1" id="KW-1133">Transmembrane helix</keyword>
<sequence>MADVDAVSTGLIISVLVALLVVGSVVAAFLYRTRVPSLVPGDDETYLIRNTDGRIQALTADMKIKPEDPRIVQFQNRKQLRFPVYDPRFNALSHDRLVTDSGAISLRIHTTTPFPFTAITNDGHTVTVTPSVSFGVAPARVTDLARLGDFGDQFERRIRSAFSGAIGRRKDEQLRESHHKIESEVTEELAGIETGTDALGVPLGITVFEARFSYRDGAALPSEVVIAPDMGATAAMPVTSADGADTAPDSPQRVALAASRGESPAHTSETPGAMQFLGTDLDKLLDQFRDRSPEQIATLLSLMEMQTRQNIVSMLSKSGGLVVFSARELGLEGNPVLQDRLSAASEVADEQPETE</sequence>
<accession>A0A059G9U7</accession>
<evidence type="ECO:0000256" key="1">
    <source>
        <dbReference type="SAM" id="Phobius"/>
    </source>
</evidence>
<dbReference type="AlphaFoldDB" id="A0A059G9U7"/>
<organism evidence="2 3">
    <name type="scientific">Hyphomonas oceanitis SCH89</name>
    <dbReference type="NCBI Taxonomy" id="1280953"/>
    <lineage>
        <taxon>Bacteria</taxon>
        <taxon>Pseudomonadati</taxon>
        <taxon>Pseudomonadota</taxon>
        <taxon>Alphaproteobacteria</taxon>
        <taxon>Hyphomonadales</taxon>
        <taxon>Hyphomonadaceae</taxon>
        <taxon>Hyphomonas</taxon>
    </lineage>
</organism>
<dbReference type="EMBL" id="ARYL01000004">
    <property type="protein sequence ID" value="KDA03627.1"/>
    <property type="molecule type" value="Genomic_DNA"/>
</dbReference>
<feature type="transmembrane region" description="Helical" evidence="1">
    <location>
        <begin position="6"/>
        <end position="31"/>
    </location>
</feature>
<evidence type="ECO:0008006" key="4">
    <source>
        <dbReference type="Google" id="ProtNLM"/>
    </source>
</evidence>
<dbReference type="STRING" id="1280953.HOC_04072"/>
<keyword evidence="1" id="KW-0812">Transmembrane</keyword>
<dbReference type="OrthoDB" id="7624632at2"/>
<dbReference type="Proteomes" id="UP000024942">
    <property type="component" value="Unassembled WGS sequence"/>
</dbReference>
<reference evidence="2 3" key="1">
    <citation type="journal article" date="2014" name="Antonie Van Leeuwenhoek">
        <title>Hyphomonas beringensis sp. nov. and Hyphomonas chukchiensis sp. nov., isolated from surface seawater of the Bering Sea and Chukchi Sea.</title>
        <authorList>
            <person name="Li C."/>
            <person name="Lai Q."/>
            <person name="Li G."/>
            <person name="Dong C."/>
            <person name="Wang J."/>
            <person name="Liao Y."/>
            <person name="Shao Z."/>
        </authorList>
    </citation>
    <scope>NUCLEOTIDE SEQUENCE [LARGE SCALE GENOMIC DNA]</scope>
    <source>
        <strain evidence="2 3">SCH89</strain>
    </source>
</reference>
<gene>
    <name evidence="2" type="ORF">HOC_04072</name>
</gene>
<proteinExistence type="predicted"/>